<protein>
    <submittedName>
        <fullName evidence="1">Uncharacterized protein</fullName>
    </submittedName>
</protein>
<dbReference type="EMBL" id="VSSQ01118833">
    <property type="protein sequence ID" value="MPN52584.1"/>
    <property type="molecule type" value="Genomic_DNA"/>
</dbReference>
<organism evidence="1">
    <name type="scientific">bioreactor metagenome</name>
    <dbReference type="NCBI Taxonomy" id="1076179"/>
    <lineage>
        <taxon>unclassified sequences</taxon>
        <taxon>metagenomes</taxon>
        <taxon>ecological metagenomes</taxon>
    </lineage>
</organism>
<dbReference type="AlphaFoldDB" id="A0A645IW11"/>
<dbReference type="AntiFam" id="ANF00007">
    <property type="entry name" value="Shadow ORF (opposite clpB)"/>
</dbReference>
<comment type="caution">
    <text evidence="1">The sequence shown here is derived from an EMBL/GenBank/DDBJ whole genome shotgun (WGS) entry which is preliminary data.</text>
</comment>
<gene>
    <name evidence="1" type="ORF">SDC9_200246</name>
</gene>
<reference evidence="1" key="1">
    <citation type="submission" date="2019-08" db="EMBL/GenBank/DDBJ databases">
        <authorList>
            <person name="Kucharzyk K."/>
            <person name="Murdoch R.W."/>
            <person name="Higgins S."/>
            <person name="Loffler F."/>
        </authorList>
    </citation>
    <scope>NUCLEOTIDE SEQUENCE</scope>
</reference>
<name>A0A645IW11_9ZZZZ</name>
<proteinExistence type="predicted"/>
<accession>A0A645IW11</accession>
<evidence type="ECO:0000313" key="1">
    <source>
        <dbReference type="EMBL" id="MPN52584.1"/>
    </source>
</evidence>
<sequence>MQLRLHLQQLLSLALQHFADRNAGPARHHLCDLLGGDLVLQEGEALGLGFLRGGQLLFQFGDAAVLDLAHRREILLALRSLQFQARGLDLLLDLRRALQGRLFGLPHFLEVAVLALQRVDLGL</sequence>